<feature type="region of interest" description="Disordered" evidence="1">
    <location>
        <begin position="1"/>
        <end position="35"/>
    </location>
</feature>
<dbReference type="Proteomes" id="UP000195106">
    <property type="component" value="Unassembled WGS sequence"/>
</dbReference>
<protein>
    <submittedName>
        <fullName evidence="2">Uncharacterized protein</fullName>
    </submittedName>
</protein>
<sequence length="347" mass="35959">MKLRIGPGVTPSASANRPSWKMRTTVPNDTTTLSRKPTAALTGTKTERNTIISRMIESPTTTMPNGTSAWSSRCEMSFCTAVVPVTETRVSYRSWRPGARSRIDCMSAVVSADSGGLSGTTWMMAVSTDGLGVPCPTNATSSRPRISPPMSSSTPIGSVVCVMSTSTTSGPLCPGPNASETVSYATRLVDPSGSVAPLGSPSCSCDAGTASRPAMPMTMTTGMIGTFVTIATQRAPSVRCVPAACAVARRAAREPSFGRSRSPARPSMAGRSVVATPMASSTANAAPRPITVRNGICTTRSPRSAMMTVTPAKITALPAVATAVAAERSTGIPLASCVRCRMRMKRA</sequence>
<evidence type="ECO:0000313" key="3">
    <source>
        <dbReference type="Proteomes" id="UP000195106"/>
    </source>
</evidence>
<name>A0A251XS97_9MICO</name>
<proteinExistence type="predicted"/>
<feature type="compositionally biased region" description="Polar residues" evidence="1">
    <location>
        <begin position="25"/>
        <end position="35"/>
    </location>
</feature>
<accession>A0A251XS97</accession>
<evidence type="ECO:0000313" key="2">
    <source>
        <dbReference type="EMBL" id="OUE08381.1"/>
    </source>
</evidence>
<comment type="caution">
    <text evidence="2">The sequence shown here is derived from an EMBL/GenBank/DDBJ whole genome shotgun (WGS) entry which is preliminary data.</text>
</comment>
<evidence type="ECO:0000256" key="1">
    <source>
        <dbReference type="SAM" id="MobiDB-lite"/>
    </source>
</evidence>
<dbReference type="EMBL" id="MDHJ01000001">
    <property type="protein sequence ID" value="OUE08381.1"/>
    <property type="molecule type" value="Genomic_DNA"/>
</dbReference>
<gene>
    <name evidence="2" type="ORF">CMsap09_05490</name>
</gene>
<reference evidence="2 3" key="1">
    <citation type="submission" date="2016-08" db="EMBL/GenBank/DDBJ databases">
        <title>Genome sequence of Clavibacter michiganensis spp. strain CASJ009.</title>
        <authorList>
            <person name="Thapa S.P."/>
            <person name="Coaker G."/>
        </authorList>
    </citation>
    <scope>NUCLEOTIDE SEQUENCE [LARGE SCALE GENOMIC DNA]</scope>
    <source>
        <strain evidence="2">CASJ009</strain>
    </source>
</reference>
<dbReference type="AlphaFoldDB" id="A0A251XS97"/>
<organism evidence="2 3">
    <name type="scientific">Clavibacter michiganensis</name>
    <dbReference type="NCBI Taxonomy" id="28447"/>
    <lineage>
        <taxon>Bacteria</taxon>
        <taxon>Bacillati</taxon>
        <taxon>Actinomycetota</taxon>
        <taxon>Actinomycetes</taxon>
        <taxon>Micrococcales</taxon>
        <taxon>Microbacteriaceae</taxon>
        <taxon>Clavibacter</taxon>
    </lineage>
</organism>